<proteinExistence type="predicted"/>
<evidence type="ECO:0000259" key="1">
    <source>
        <dbReference type="Pfam" id="PF04717"/>
    </source>
</evidence>
<dbReference type="RefSeq" id="WP_179788457.1">
    <property type="nucleotide sequence ID" value="NZ_BAAARR010000016.1"/>
</dbReference>
<gene>
    <name evidence="2" type="ORF">F4554_003457</name>
</gene>
<evidence type="ECO:0000313" key="2">
    <source>
        <dbReference type="EMBL" id="NYH90819.1"/>
    </source>
</evidence>
<name>A0A852ZMW8_9ACTN</name>
<reference evidence="2 3" key="1">
    <citation type="submission" date="2020-07" db="EMBL/GenBank/DDBJ databases">
        <title>Sequencing the genomes of 1000 actinobacteria strains.</title>
        <authorList>
            <person name="Klenk H.-P."/>
        </authorList>
    </citation>
    <scope>NUCLEOTIDE SEQUENCE [LARGE SCALE GENOMIC DNA]</scope>
    <source>
        <strain evidence="2 3">DSM 18448</strain>
    </source>
</reference>
<dbReference type="Proteomes" id="UP000579605">
    <property type="component" value="Unassembled WGS sequence"/>
</dbReference>
<dbReference type="InterPro" id="IPR037026">
    <property type="entry name" value="Vgr_OB-fold_dom_sf"/>
</dbReference>
<feature type="domain" description="Gp5/Type VI secretion system Vgr protein OB-fold" evidence="1">
    <location>
        <begin position="8"/>
        <end position="82"/>
    </location>
</feature>
<dbReference type="Pfam" id="PF04717">
    <property type="entry name" value="Phage_base_V"/>
    <property type="match status" value="1"/>
</dbReference>
<dbReference type="AlphaFoldDB" id="A0A852ZMW8"/>
<accession>A0A852ZMW8</accession>
<dbReference type="SUPFAM" id="SSF69255">
    <property type="entry name" value="gp5 N-terminal domain-like"/>
    <property type="match status" value="1"/>
</dbReference>
<dbReference type="InterPro" id="IPR006531">
    <property type="entry name" value="Gp5/Vgr_OB"/>
</dbReference>
<organism evidence="2 3">
    <name type="scientific">Actinopolymorpha rutila</name>
    <dbReference type="NCBI Taxonomy" id="446787"/>
    <lineage>
        <taxon>Bacteria</taxon>
        <taxon>Bacillati</taxon>
        <taxon>Actinomycetota</taxon>
        <taxon>Actinomycetes</taxon>
        <taxon>Propionibacteriales</taxon>
        <taxon>Actinopolymorphaceae</taxon>
        <taxon>Actinopolymorpha</taxon>
    </lineage>
</organism>
<comment type="caution">
    <text evidence="2">The sequence shown here is derived from an EMBL/GenBank/DDBJ whole genome shotgun (WGS) entry which is preliminary data.</text>
</comment>
<evidence type="ECO:0000313" key="3">
    <source>
        <dbReference type="Proteomes" id="UP000579605"/>
    </source>
</evidence>
<sequence>MKTFYGKYRGTVALNIDPLMRGRVQVKVPAVFGDGQLSWAEVCVPYAGDGVGIFAVPPQGAGVWVEFEGGDPQKPIVSGCFWNAGQAPASPAVPQVKVWKTDAVSITLSDLPGAGGLTIEVGPPAAPVAMKLAMTASGIELSVGASKIELSPASVKVNGGALEVI</sequence>
<dbReference type="Gene3D" id="2.40.50.230">
    <property type="entry name" value="Gp5 N-terminal domain"/>
    <property type="match status" value="1"/>
</dbReference>
<protein>
    <recommendedName>
        <fullName evidence="1">Gp5/Type VI secretion system Vgr protein OB-fold domain-containing protein</fullName>
    </recommendedName>
</protein>
<dbReference type="EMBL" id="JACBZH010000001">
    <property type="protein sequence ID" value="NYH90819.1"/>
    <property type="molecule type" value="Genomic_DNA"/>
</dbReference>
<keyword evidence="3" id="KW-1185">Reference proteome</keyword>